<feature type="region of interest" description="Disordered" evidence="5">
    <location>
        <begin position="1434"/>
        <end position="1494"/>
    </location>
</feature>
<feature type="compositionally biased region" description="Low complexity" evidence="5">
    <location>
        <begin position="1436"/>
        <end position="1462"/>
    </location>
</feature>
<dbReference type="InterPro" id="IPR001841">
    <property type="entry name" value="Znf_RING"/>
</dbReference>
<feature type="region of interest" description="Disordered" evidence="5">
    <location>
        <begin position="1168"/>
        <end position="1197"/>
    </location>
</feature>
<dbReference type="InterPro" id="IPR000330">
    <property type="entry name" value="SNF2_N"/>
</dbReference>
<evidence type="ECO:0000256" key="5">
    <source>
        <dbReference type="SAM" id="MobiDB-lite"/>
    </source>
</evidence>
<protein>
    <submittedName>
        <fullName evidence="8">Uncharacterized protein</fullName>
    </submittedName>
</protein>
<dbReference type="Proteomes" id="UP001055712">
    <property type="component" value="Unassembled WGS sequence"/>
</dbReference>
<evidence type="ECO:0000256" key="3">
    <source>
        <dbReference type="PROSITE-ProRule" id="PRU00175"/>
    </source>
</evidence>
<feature type="domain" description="Helicase C-terminal" evidence="7">
    <location>
        <begin position="1605"/>
        <end position="1757"/>
    </location>
</feature>
<dbReference type="InterPro" id="IPR052583">
    <property type="entry name" value="ATP-helicase/E3_Ub-Ligase"/>
</dbReference>
<keyword evidence="2" id="KW-0378">Hydrolase</keyword>
<dbReference type="Pfam" id="PF00271">
    <property type="entry name" value="Helicase_C"/>
    <property type="match status" value="1"/>
</dbReference>
<dbReference type="Gene3D" id="3.40.50.10810">
    <property type="entry name" value="Tandem AAA-ATPase domain"/>
    <property type="match status" value="1"/>
</dbReference>
<dbReference type="InterPro" id="IPR038718">
    <property type="entry name" value="SNF2-like_sf"/>
</dbReference>
<comment type="caution">
    <text evidence="8">The sequence shown here is derived from an EMBL/GenBank/DDBJ whole genome shotgun (WGS) entry which is preliminary data.</text>
</comment>
<dbReference type="SMART" id="SM00184">
    <property type="entry name" value="RING"/>
    <property type="match status" value="1"/>
</dbReference>
<feature type="region of interest" description="Disordered" evidence="5">
    <location>
        <begin position="152"/>
        <end position="193"/>
    </location>
</feature>
<evidence type="ECO:0000256" key="2">
    <source>
        <dbReference type="ARBA" id="ARBA00022801"/>
    </source>
</evidence>
<dbReference type="InterPro" id="IPR013083">
    <property type="entry name" value="Znf_RING/FYVE/PHD"/>
</dbReference>
<dbReference type="GO" id="GO:0016787">
    <property type="term" value="F:hydrolase activity"/>
    <property type="evidence" value="ECO:0007669"/>
    <property type="project" value="UniProtKB-KW"/>
</dbReference>
<gene>
    <name evidence="8" type="ORF">D9Q98_007645</name>
</gene>
<keyword evidence="3" id="KW-0479">Metal-binding</keyword>
<comment type="similarity">
    <text evidence="1">Belongs to the SNF2/RAD54 helicase family. RAD16 subfamily.</text>
</comment>
<feature type="compositionally biased region" description="Low complexity" evidence="5">
    <location>
        <begin position="258"/>
        <end position="269"/>
    </location>
</feature>
<keyword evidence="3" id="KW-0862">Zinc</keyword>
<evidence type="ECO:0000259" key="6">
    <source>
        <dbReference type="PROSITE" id="PS50089"/>
    </source>
</evidence>
<feature type="compositionally biased region" description="Basic and acidic residues" evidence="5">
    <location>
        <begin position="715"/>
        <end position="724"/>
    </location>
</feature>
<feature type="region of interest" description="Disordered" evidence="5">
    <location>
        <begin position="357"/>
        <end position="388"/>
    </location>
</feature>
<evidence type="ECO:0000313" key="9">
    <source>
        <dbReference type="Proteomes" id="UP001055712"/>
    </source>
</evidence>
<feature type="compositionally biased region" description="Low complexity" evidence="5">
    <location>
        <begin position="375"/>
        <end position="388"/>
    </location>
</feature>
<evidence type="ECO:0000256" key="1">
    <source>
        <dbReference type="ARBA" id="ARBA00008438"/>
    </source>
</evidence>
<dbReference type="Pfam" id="PF00176">
    <property type="entry name" value="SNF2-rel_dom"/>
    <property type="match status" value="1"/>
</dbReference>
<feature type="domain" description="RING-type" evidence="6">
    <location>
        <begin position="1517"/>
        <end position="1559"/>
    </location>
</feature>
<feature type="compositionally biased region" description="Low complexity" evidence="5">
    <location>
        <begin position="1187"/>
        <end position="1197"/>
    </location>
</feature>
<dbReference type="GO" id="GO:0008270">
    <property type="term" value="F:zinc ion binding"/>
    <property type="evidence" value="ECO:0007669"/>
    <property type="project" value="UniProtKB-KW"/>
</dbReference>
<dbReference type="PANTHER" id="PTHR45865">
    <property type="entry name" value="E3 UBIQUITIN-PROTEIN LIGASE SHPRH FAMILY MEMBER"/>
    <property type="match status" value="1"/>
</dbReference>
<feature type="region of interest" description="Disordered" evidence="5">
    <location>
        <begin position="402"/>
        <end position="438"/>
    </location>
</feature>
<dbReference type="GO" id="GO:0005524">
    <property type="term" value="F:ATP binding"/>
    <property type="evidence" value="ECO:0007669"/>
    <property type="project" value="InterPro"/>
</dbReference>
<accession>A0A9D4TLL9</accession>
<feature type="region of interest" description="Disordered" evidence="5">
    <location>
        <begin position="715"/>
        <end position="765"/>
    </location>
</feature>
<dbReference type="Gene3D" id="3.30.40.10">
    <property type="entry name" value="Zinc/RING finger domain, C3HC4 (zinc finger)"/>
    <property type="match status" value="1"/>
</dbReference>
<dbReference type="InterPro" id="IPR049730">
    <property type="entry name" value="SNF2/RAD54-like_C"/>
</dbReference>
<feature type="compositionally biased region" description="Low complexity" evidence="5">
    <location>
        <begin position="414"/>
        <end position="423"/>
    </location>
</feature>
<feature type="compositionally biased region" description="Acidic residues" evidence="5">
    <location>
        <begin position="863"/>
        <end position="873"/>
    </location>
</feature>
<dbReference type="OrthoDB" id="512097at2759"/>
<evidence type="ECO:0000259" key="7">
    <source>
        <dbReference type="PROSITE" id="PS51194"/>
    </source>
</evidence>
<dbReference type="SUPFAM" id="SSF52540">
    <property type="entry name" value="P-loop containing nucleoside triphosphate hydrolases"/>
    <property type="match status" value="2"/>
</dbReference>
<feature type="compositionally biased region" description="Low complexity" evidence="5">
    <location>
        <begin position="1224"/>
        <end position="1252"/>
    </location>
</feature>
<dbReference type="EMBL" id="SIDB01000009">
    <property type="protein sequence ID" value="KAI3428828.1"/>
    <property type="molecule type" value="Genomic_DNA"/>
</dbReference>
<feature type="coiled-coil region" evidence="4">
    <location>
        <begin position="988"/>
        <end position="1015"/>
    </location>
</feature>
<dbReference type="PANTHER" id="PTHR45865:SF1">
    <property type="entry name" value="E3 UBIQUITIN-PROTEIN LIGASE SHPRH"/>
    <property type="match status" value="1"/>
</dbReference>
<evidence type="ECO:0000256" key="4">
    <source>
        <dbReference type="SAM" id="Coils"/>
    </source>
</evidence>
<feature type="compositionally biased region" description="Low complexity" evidence="5">
    <location>
        <begin position="157"/>
        <end position="166"/>
    </location>
</feature>
<dbReference type="InterPro" id="IPR027417">
    <property type="entry name" value="P-loop_NTPase"/>
</dbReference>
<dbReference type="SMART" id="SM00487">
    <property type="entry name" value="DEXDc"/>
    <property type="match status" value="1"/>
</dbReference>
<keyword evidence="4" id="KW-0175">Coiled coil</keyword>
<dbReference type="InterPro" id="IPR001650">
    <property type="entry name" value="Helicase_C-like"/>
</dbReference>
<feature type="region of interest" description="Disordered" evidence="5">
    <location>
        <begin position="843"/>
        <end position="895"/>
    </location>
</feature>
<dbReference type="SUPFAM" id="SSF57850">
    <property type="entry name" value="RING/U-box"/>
    <property type="match status" value="1"/>
</dbReference>
<name>A0A9D4TLL9_CHLVU</name>
<feature type="region of interest" description="Disordered" evidence="5">
    <location>
        <begin position="1212"/>
        <end position="1252"/>
    </location>
</feature>
<dbReference type="PROSITE" id="PS50089">
    <property type="entry name" value="ZF_RING_2"/>
    <property type="match status" value="1"/>
</dbReference>
<feature type="compositionally biased region" description="Low complexity" evidence="5">
    <location>
        <begin position="1480"/>
        <end position="1494"/>
    </location>
</feature>
<dbReference type="InterPro" id="IPR014001">
    <property type="entry name" value="Helicase_ATP-bd"/>
</dbReference>
<keyword evidence="3" id="KW-0863">Zinc-finger</keyword>
<dbReference type="PROSITE" id="PS51194">
    <property type="entry name" value="HELICASE_CTER"/>
    <property type="match status" value="1"/>
</dbReference>
<dbReference type="Gene3D" id="3.40.50.300">
    <property type="entry name" value="P-loop containing nucleotide triphosphate hydrolases"/>
    <property type="match status" value="1"/>
</dbReference>
<dbReference type="Pfam" id="PF13639">
    <property type="entry name" value="zf-RING_2"/>
    <property type="match status" value="1"/>
</dbReference>
<evidence type="ECO:0000313" key="8">
    <source>
        <dbReference type="EMBL" id="KAI3428828.1"/>
    </source>
</evidence>
<organism evidence="8 9">
    <name type="scientific">Chlorella vulgaris</name>
    <name type="common">Green alga</name>
    <dbReference type="NCBI Taxonomy" id="3077"/>
    <lineage>
        <taxon>Eukaryota</taxon>
        <taxon>Viridiplantae</taxon>
        <taxon>Chlorophyta</taxon>
        <taxon>core chlorophytes</taxon>
        <taxon>Trebouxiophyceae</taxon>
        <taxon>Chlorellales</taxon>
        <taxon>Chlorellaceae</taxon>
        <taxon>Chlorella clade</taxon>
        <taxon>Chlorella</taxon>
    </lineage>
</organism>
<feature type="compositionally biased region" description="Basic and acidic residues" evidence="5">
    <location>
        <begin position="1171"/>
        <end position="1186"/>
    </location>
</feature>
<feature type="compositionally biased region" description="Gly residues" evidence="5">
    <location>
        <begin position="402"/>
        <end position="413"/>
    </location>
</feature>
<feature type="compositionally biased region" description="Basic residues" evidence="5">
    <location>
        <begin position="743"/>
        <end position="755"/>
    </location>
</feature>
<reference evidence="8" key="1">
    <citation type="journal article" date="2019" name="Plant J.">
        <title>Chlorella vulgaris genome assembly and annotation reveals the molecular basis for metabolic acclimation to high light conditions.</title>
        <authorList>
            <person name="Cecchin M."/>
            <person name="Marcolungo L."/>
            <person name="Rossato M."/>
            <person name="Girolomoni L."/>
            <person name="Cosentino E."/>
            <person name="Cuine S."/>
            <person name="Li-Beisson Y."/>
            <person name="Delledonne M."/>
            <person name="Ballottari M."/>
        </authorList>
    </citation>
    <scope>NUCLEOTIDE SEQUENCE</scope>
    <source>
        <strain evidence="8">211/11P</strain>
    </source>
</reference>
<sequence length="1779" mass="192084">MSGPVVLTGLKCCVHRTDDVLPVAVHIRQKPGKNRRAVLCDSHTHQKLFKGGEPSQIGTAIALLHRDGTLRCTVKKATVRRREHDDGDEWECDVLLAVELLDPVFQMDADTESLDHVTKLLQYWQRQADAAASGDTAEEAFAEELRQGWQQLHGGQEEQQAQPGQQEHQEGQQEDEAQQEERQQAQQATAGDDSLGTRDRIFCMVAPTDWQLEAAEPPGLACTLYRYQRRCLAWLKWRESLGGGNSLAQERGPAESEGAAQAAQPVATAGAGGEGGVCPDSGSSKSKLQSISLLWQPIVLPSGQTVFRNAADGCLRREAGGPPLPEVPGGLLCDEMGLGKTVEMMALFLARPPPPHWQLQPRVVQPEPGSQPPTASGGQPNGAAAGPVGAAGAAAEAAAAAGAGGAGGAGPSGSGEPVTASPSASPPAGVPGSSGQRGPLRGGTLVVCPPALLQQWQSELANHAHGALVCEVYDGLAGLQAALQKEGSKAKRLKPAQREMELHARRIAGEELQPSFDAQAEAAAALRRIEVADVVLTSFDVLRAEVHFVPSQRSLRHKKRYEVHWWRLVIDEAQMVGPLSAAGTMCERMAACHRWCVTGTPMGSHRSDELNDVQALLQTLKHQPLADPPVWRQLVAEPLAKASQLPHRAAAAEEAWRLLSRVLAPLMWRNTKAVAELEFRLPPRTLQLTWLSFQAGERAFYEQVVEKSREAREELASFRRRQQEGGEAAEGGDQPMASPGPRASKRTGSGRKAKKPQSERLADAAADNVTQLRLACIHPQLTKDWRDMGAEGQLGVGATLSMQEIMQRLVDRAQSDLQEAERSLCAHLNTLAMRLVAKAEAAAPSAGAGSSGSGKKARRQELAEEEQEEEMEAAVEAASPRPSKRARLSKGKGGVDGAGAEELLARALVLLEQSFRVAEKGIAAMDVSREQLDSMPDIVAASTSTVHAWKRLQINTARQLEKLYAAAGREEEAREMDRDAQEKAAYLRSQAEMELAQARQRLEQVQQVAEAARQAFQLHLEAATERGFPIWGLTRDAALWLGEVEGAYRNAQEEEQREVEAQQSKVKHLLGTRVAAALEELEKRLHTELTVLDKYVSEQQVAAAHRRLQREQSRWDDAAAAVGGNGDAPQVVLEGGVDVLYELLGTLPDFRRRTLLAQHVALFSRQLADQAGRKREEAERRKKEQAAAKAAAVAAGADDGEVMGATAMESAEMVDAEERRQQDRLSPQQQQEKAQQQQQAQQQQEPVQGQGGSAELAALLQAAESRQQFVASECWRGRVEGYAFKQGDSGLGYYPDQPPQVEAFLTVTRLHTVAAAVGRHLLDHHRRLARAAGPDAALFASLALDAVEAKLESVKQQIHLVRSLRELHTAERSTALKAALQEDLDADLAAAARLPPLPGSTQVVKLQRDIGELREAAQSLLHRMRFMQSRVVEAGQLQPGSQTQQQQQEQQQQQQQQQQVQQGAAGDNKAGPSNAPPPMAATGTEAEAHAGSSEAAVVEVGLGSSAVDRGPSSSLECPVCLSTVPAGTDIHVFSACGHAFCLDCSAKIVNEHGVCAVCRQRVTRKQVIRVVAGGGASTGAACDPDYEALGQIQPQGEWSSKVEALLRRLLHLASTAPAEKALVFSQFPDALKMTAMALQTNGIRFVELKSGREASRKVASFRDDDEVKVFLLAHKVGAQGLTLTRANHVFLLEPALEPAIEQQATARVHRIGQQRQVVVTRLLIQDTIEQRVLAVQEAKHSLFLGADGEEAADAELATSAAVRAETLGQHEVEGLLDDL</sequence>
<keyword evidence="9" id="KW-1185">Reference proteome</keyword>
<reference evidence="8" key="2">
    <citation type="submission" date="2020-11" db="EMBL/GenBank/DDBJ databases">
        <authorList>
            <person name="Cecchin M."/>
            <person name="Marcolungo L."/>
            <person name="Rossato M."/>
            <person name="Girolomoni L."/>
            <person name="Cosentino E."/>
            <person name="Cuine S."/>
            <person name="Li-Beisson Y."/>
            <person name="Delledonne M."/>
            <person name="Ballottari M."/>
        </authorList>
    </citation>
    <scope>NUCLEOTIDE SEQUENCE</scope>
    <source>
        <strain evidence="8">211/11P</strain>
        <tissue evidence="8">Whole cell</tissue>
    </source>
</reference>
<dbReference type="SMART" id="SM00490">
    <property type="entry name" value="HELICc"/>
    <property type="match status" value="1"/>
</dbReference>
<dbReference type="CDD" id="cd18793">
    <property type="entry name" value="SF2_C_SNF"/>
    <property type="match status" value="1"/>
</dbReference>
<feature type="region of interest" description="Disordered" evidence="5">
    <location>
        <begin position="245"/>
        <end position="283"/>
    </location>
</feature>
<proteinExistence type="inferred from homology"/>